<keyword evidence="2" id="KW-0812">Transmembrane</keyword>
<comment type="caution">
    <text evidence="3">The sequence shown here is derived from an EMBL/GenBank/DDBJ whole genome shotgun (WGS) entry which is preliminary data.</text>
</comment>
<feature type="transmembrane region" description="Helical" evidence="2">
    <location>
        <begin position="172"/>
        <end position="189"/>
    </location>
</feature>
<feature type="transmembrane region" description="Helical" evidence="2">
    <location>
        <begin position="495"/>
        <end position="517"/>
    </location>
</feature>
<sequence>MTTPLVPLPPEHLPAGTPSWRSEDVRRWLAASPARWTNPLWSCTALVLASVWAVISIDEPVCTVNSPCGPQWWGMTLAGVALLELYWVARQPRLALLVLGPLTVLMLLTDDMMGEAPFTGNLPFLAAAAFTVAALLERLAAGARQRQLAERTAGSARHPLPAQAAAFRRGRIAFVLASALLAVAGFALWKGLAGVAGDEGRAARADRIEAEVTGRDEDSVTVALPGGERTLEALYPENHPVGERTAVLVDGSWARLVSEPYDAFGWQMLLLATGVPGIAALVNGVDGRRRGLRLRSQPQPALRVLVREGPGDSRIRVFAADDPAGSEPALLVHALPVDSDEIPDDPEATAAAAEEARQVMREVLRGSDTEPPLREAVLYGAPGSGADIAFLAMPEAGDEEPVLEFGVTPVRPASGRAGRQRAAGAAGHGEGRDGGRGGGARRERPRSRPAAEVAAGMTPSERPLSWSAGAASRGVAAFLLLVNVGFIWAVTSDGFGWSALLAVAGLPVLATSVATAANWRVTADRNGLWVAGPWRVRQVRWEELTGVRGHEDALTIVGRHRQIRLGPLGWGWLERKTRGRAVSDRAVEEIRALIHYPELRPAQEADPAQQGMPLGPAAVAAGVLWGAAVLFLL</sequence>
<evidence type="ECO:0000256" key="2">
    <source>
        <dbReference type="SAM" id="Phobius"/>
    </source>
</evidence>
<feature type="transmembrane region" description="Helical" evidence="2">
    <location>
        <begin position="122"/>
        <end position="141"/>
    </location>
</feature>
<evidence type="ECO:0000313" key="4">
    <source>
        <dbReference type="Proteomes" id="UP001501303"/>
    </source>
</evidence>
<feature type="transmembrane region" description="Helical" evidence="2">
    <location>
        <begin position="94"/>
        <end position="110"/>
    </location>
</feature>
<feature type="transmembrane region" description="Helical" evidence="2">
    <location>
        <begin position="69"/>
        <end position="87"/>
    </location>
</feature>
<name>A0ABN2P3Q0_9ACTN</name>
<feature type="compositionally biased region" description="Low complexity" evidence="1">
    <location>
        <begin position="411"/>
        <end position="425"/>
    </location>
</feature>
<accession>A0ABN2P3Q0</accession>
<evidence type="ECO:0008006" key="5">
    <source>
        <dbReference type="Google" id="ProtNLM"/>
    </source>
</evidence>
<keyword evidence="2" id="KW-0472">Membrane</keyword>
<dbReference type="Proteomes" id="UP001501303">
    <property type="component" value="Unassembled WGS sequence"/>
</dbReference>
<feature type="region of interest" description="Disordered" evidence="1">
    <location>
        <begin position="409"/>
        <end position="458"/>
    </location>
</feature>
<reference evidence="3 4" key="1">
    <citation type="journal article" date="2019" name="Int. J. Syst. Evol. Microbiol.">
        <title>The Global Catalogue of Microorganisms (GCM) 10K type strain sequencing project: providing services to taxonomists for standard genome sequencing and annotation.</title>
        <authorList>
            <consortium name="The Broad Institute Genomics Platform"/>
            <consortium name="The Broad Institute Genome Sequencing Center for Infectious Disease"/>
            <person name="Wu L."/>
            <person name="Ma J."/>
        </authorList>
    </citation>
    <scope>NUCLEOTIDE SEQUENCE [LARGE SCALE GENOMIC DNA]</scope>
    <source>
        <strain evidence="3 4">JCM 13581</strain>
    </source>
</reference>
<keyword evidence="4" id="KW-1185">Reference proteome</keyword>
<feature type="transmembrane region" description="Helical" evidence="2">
    <location>
        <begin position="264"/>
        <end position="285"/>
    </location>
</feature>
<evidence type="ECO:0000256" key="1">
    <source>
        <dbReference type="SAM" id="MobiDB-lite"/>
    </source>
</evidence>
<feature type="transmembrane region" description="Helical" evidence="2">
    <location>
        <begin position="470"/>
        <end position="489"/>
    </location>
</feature>
<protein>
    <recommendedName>
        <fullName evidence="5">PH domain-containing protein</fullName>
    </recommendedName>
</protein>
<keyword evidence="2" id="KW-1133">Transmembrane helix</keyword>
<dbReference type="RefSeq" id="WP_344260572.1">
    <property type="nucleotide sequence ID" value="NZ_BAAAMJ010000016.1"/>
</dbReference>
<dbReference type="EMBL" id="BAAAMJ010000016">
    <property type="protein sequence ID" value="GAA1910063.1"/>
    <property type="molecule type" value="Genomic_DNA"/>
</dbReference>
<proteinExistence type="predicted"/>
<gene>
    <name evidence="3" type="ORF">GCM10009716_19910</name>
</gene>
<evidence type="ECO:0000313" key="3">
    <source>
        <dbReference type="EMBL" id="GAA1910063.1"/>
    </source>
</evidence>
<organism evidence="3 4">
    <name type="scientific">Streptomyces sodiiphilus</name>
    <dbReference type="NCBI Taxonomy" id="226217"/>
    <lineage>
        <taxon>Bacteria</taxon>
        <taxon>Bacillati</taxon>
        <taxon>Actinomycetota</taxon>
        <taxon>Actinomycetes</taxon>
        <taxon>Kitasatosporales</taxon>
        <taxon>Streptomycetaceae</taxon>
        <taxon>Streptomyces</taxon>
    </lineage>
</organism>